<dbReference type="SMART" id="SM00968">
    <property type="entry name" value="SMC_hinge"/>
    <property type="match status" value="1"/>
</dbReference>
<evidence type="ECO:0000313" key="4">
    <source>
        <dbReference type="Proteomes" id="UP000236333"/>
    </source>
</evidence>
<reference evidence="3 4" key="1">
    <citation type="journal article" date="2017" name="Mol. Biol. Evol.">
        <title>The 4-celled Tetrabaena socialis nuclear genome reveals the essential components for genetic control of cell number at the origin of multicellularity in the volvocine lineage.</title>
        <authorList>
            <person name="Featherston J."/>
            <person name="Arakaki Y."/>
            <person name="Hanschen E.R."/>
            <person name="Ferris P.J."/>
            <person name="Michod R.E."/>
            <person name="Olson B.J.S.C."/>
            <person name="Nozaki H."/>
            <person name="Durand P.M."/>
        </authorList>
    </citation>
    <scope>NUCLEOTIDE SEQUENCE [LARGE SCALE GENOMIC DNA]</scope>
    <source>
        <strain evidence="3 4">NIES-571</strain>
    </source>
</reference>
<dbReference type="Pfam" id="PF02463">
    <property type="entry name" value="SMC_N"/>
    <property type="match status" value="1"/>
</dbReference>
<dbReference type="InterPro" id="IPR010935">
    <property type="entry name" value="SMC_hinge"/>
</dbReference>
<dbReference type="SUPFAM" id="SSF52540">
    <property type="entry name" value="P-loop containing nucleoside triphosphate hydrolases"/>
    <property type="match status" value="1"/>
</dbReference>
<organism evidence="3 4">
    <name type="scientific">Tetrabaena socialis</name>
    <dbReference type="NCBI Taxonomy" id="47790"/>
    <lineage>
        <taxon>Eukaryota</taxon>
        <taxon>Viridiplantae</taxon>
        <taxon>Chlorophyta</taxon>
        <taxon>core chlorophytes</taxon>
        <taxon>Chlorophyceae</taxon>
        <taxon>CS clade</taxon>
        <taxon>Chlamydomonadales</taxon>
        <taxon>Tetrabaenaceae</taxon>
        <taxon>Tetrabaena</taxon>
    </lineage>
</organism>
<evidence type="ECO:0000259" key="2">
    <source>
        <dbReference type="SMART" id="SM00968"/>
    </source>
</evidence>
<dbReference type="InterPro" id="IPR036277">
    <property type="entry name" value="SMC_hinge_sf"/>
</dbReference>
<dbReference type="AlphaFoldDB" id="A0A2J8A9Q6"/>
<comment type="caution">
    <text evidence="3">The sequence shown here is derived from an EMBL/GenBank/DDBJ whole genome shotgun (WGS) entry which is preliminary data.</text>
</comment>
<dbReference type="Pfam" id="PF06470">
    <property type="entry name" value="SMC_hinge"/>
    <property type="match status" value="1"/>
</dbReference>
<accession>A0A2J8A9Q6</accession>
<dbReference type="SUPFAM" id="SSF75553">
    <property type="entry name" value="Smc hinge domain"/>
    <property type="match status" value="1"/>
</dbReference>
<dbReference type="InterPro" id="IPR027417">
    <property type="entry name" value="P-loop_NTPase"/>
</dbReference>
<dbReference type="Gene3D" id="3.40.50.300">
    <property type="entry name" value="P-loop containing nucleotide triphosphate hydrolases"/>
    <property type="match status" value="1"/>
</dbReference>
<dbReference type="Gene3D" id="1.20.1060.20">
    <property type="match status" value="1"/>
</dbReference>
<name>A0A2J8A9Q6_9CHLO</name>
<dbReference type="GO" id="GO:0005524">
    <property type="term" value="F:ATP binding"/>
    <property type="evidence" value="ECO:0007669"/>
    <property type="project" value="InterPro"/>
</dbReference>
<keyword evidence="4" id="KW-1185">Reference proteome</keyword>
<evidence type="ECO:0000256" key="1">
    <source>
        <dbReference type="ARBA" id="ARBA00023054"/>
    </source>
</evidence>
<evidence type="ECO:0000313" key="3">
    <source>
        <dbReference type="EMBL" id="PNH09256.1"/>
    </source>
</evidence>
<dbReference type="Gene3D" id="3.30.70.1620">
    <property type="match status" value="1"/>
</dbReference>
<dbReference type="InterPro" id="IPR003395">
    <property type="entry name" value="RecF/RecN/SMC_N"/>
</dbReference>
<dbReference type="Proteomes" id="UP000236333">
    <property type="component" value="Unassembled WGS sequence"/>
</dbReference>
<dbReference type="EMBL" id="PGGS01000097">
    <property type="protein sequence ID" value="PNH09256.1"/>
    <property type="molecule type" value="Genomic_DNA"/>
</dbReference>
<gene>
    <name evidence="3" type="ORF">TSOC_004124</name>
</gene>
<dbReference type="PANTHER" id="PTHR43977">
    <property type="entry name" value="STRUCTURAL MAINTENANCE OF CHROMOSOMES PROTEIN 3"/>
    <property type="match status" value="1"/>
</dbReference>
<dbReference type="GO" id="GO:0051276">
    <property type="term" value="P:chromosome organization"/>
    <property type="evidence" value="ECO:0007669"/>
    <property type="project" value="InterPro"/>
</dbReference>
<protein>
    <submittedName>
        <fullName evidence="3">Structural maintenance of chromosomes protein 2-1</fullName>
    </submittedName>
</protein>
<keyword evidence="1" id="KW-0175">Coiled coil</keyword>
<proteinExistence type="predicted"/>
<dbReference type="GO" id="GO:0005694">
    <property type="term" value="C:chromosome"/>
    <property type="evidence" value="ECO:0007669"/>
    <property type="project" value="InterPro"/>
</dbReference>
<feature type="domain" description="SMC hinge" evidence="2">
    <location>
        <begin position="144"/>
        <end position="271"/>
    </location>
</feature>
<dbReference type="OrthoDB" id="10255539at2759"/>
<sequence>MYISEVCIEGFKSYANRVTLSNFDENFNAITGLNGSGKSNILDSICFVLGIRNLSQVRAANLQDLVYKQGQAGISKATVSITFCNSDPKKGPTGFEDKETITVTRQVCQSWRGCGDLQSGPKHGGWGGGSTTAQRKFVLLRVRRAIRAPLLQVVIAGRNKYLINGHAATETLIDAPSPSPTVQVVVDDDATAKELLQKGQLRRRVTIIPLNKVSYPQMHPSVAEAAARLSGGRARPALELLQFDPRVAPAVQYAFANVFICQDAGTAKKLAFSREVNMRCVTLEGDDFNPSGTLTGGSRGNRACTLLRLAELAAAREALADAGRQLAEVEAQLGGVEAVAREHTKCGGIRRARLSKELALAQHSLGLAQARVAGSEGAQLAAAADATEAQLAAAKEAGKEAAAKKKELVELAKVGVNKTRQRQLRTAKARYQGWKGELERRRG</sequence>